<comment type="caution">
    <text evidence="2">The sequence shown here is derived from an EMBL/GenBank/DDBJ whole genome shotgun (WGS) entry which is preliminary data.</text>
</comment>
<evidence type="ECO:0000313" key="3">
    <source>
        <dbReference type="Proteomes" id="UP000249341"/>
    </source>
</evidence>
<dbReference type="RefSeq" id="WP_146616993.1">
    <property type="nucleotide sequence ID" value="NZ_JACHWI010000002.1"/>
</dbReference>
<accession>A0A327Z1U1</accession>
<name>A0A327Z1U1_9ACTN</name>
<organism evidence="2 3">
    <name type="scientific">Actinoplanes lutulentus</name>
    <dbReference type="NCBI Taxonomy" id="1287878"/>
    <lineage>
        <taxon>Bacteria</taxon>
        <taxon>Bacillati</taxon>
        <taxon>Actinomycetota</taxon>
        <taxon>Actinomycetes</taxon>
        <taxon>Micromonosporales</taxon>
        <taxon>Micromonosporaceae</taxon>
        <taxon>Actinoplanes</taxon>
    </lineage>
</organism>
<reference evidence="2 3" key="1">
    <citation type="submission" date="2018-06" db="EMBL/GenBank/DDBJ databases">
        <title>Genomic Encyclopedia of Type Strains, Phase III (KMG-III): the genomes of soil and plant-associated and newly described type strains.</title>
        <authorList>
            <person name="Whitman W."/>
        </authorList>
    </citation>
    <scope>NUCLEOTIDE SEQUENCE [LARGE SCALE GENOMIC DNA]</scope>
    <source>
        <strain evidence="2 3">CGMCC 4.7090</strain>
    </source>
</reference>
<gene>
    <name evidence="2" type="ORF">B0I29_120122</name>
</gene>
<dbReference type="EMBL" id="QLMJ01000020">
    <property type="protein sequence ID" value="RAK28354.1"/>
    <property type="molecule type" value="Genomic_DNA"/>
</dbReference>
<sequence length="65" mass="7414">MAGRRVPWFVIGWTVLLIVFAWLALASWWTPGGAWWPPVTFGACALVCAGNLFWALKNRRTPRNR</sequence>
<dbReference type="OrthoDB" id="9807744at2"/>
<keyword evidence="1" id="KW-1133">Transmembrane helix</keyword>
<feature type="transmembrane region" description="Helical" evidence="1">
    <location>
        <begin position="35"/>
        <end position="56"/>
    </location>
</feature>
<dbReference type="Proteomes" id="UP000249341">
    <property type="component" value="Unassembled WGS sequence"/>
</dbReference>
<keyword evidence="1" id="KW-0812">Transmembrane</keyword>
<dbReference type="AlphaFoldDB" id="A0A327Z1U1"/>
<protein>
    <submittedName>
        <fullName evidence="2">Uncharacterized protein</fullName>
    </submittedName>
</protein>
<evidence type="ECO:0000256" key="1">
    <source>
        <dbReference type="SAM" id="Phobius"/>
    </source>
</evidence>
<evidence type="ECO:0000313" key="2">
    <source>
        <dbReference type="EMBL" id="RAK28354.1"/>
    </source>
</evidence>
<proteinExistence type="predicted"/>
<feature type="transmembrane region" description="Helical" evidence="1">
    <location>
        <begin position="7"/>
        <end position="29"/>
    </location>
</feature>
<keyword evidence="3" id="KW-1185">Reference proteome</keyword>
<keyword evidence="1" id="KW-0472">Membrane</keyword>